<evidence type="ECO:0000313" key="2">
    <source>
        <dbReference type="Proteomes" id="UP000019184"/>
    </source>
</evidence>
<dbReference type="AlphaFoldDB" id="A0A7U7GBD3"/>
<sequence length="112" mass="12070">MVEEVQVECCIVDNQFGIADEVEELIRDVGKARLMGEKFAGNAVNPLRLFVNSAIRLQVDMEVLAGQPPVYQFDAADFDDPVPLGGIKAGGFGVEDDLAFGHEFPVLSDGEG</sequence>
<dbReference type="EMBL" id="CBTK010000124">
    <property type="protein sequence ID" value="CDH45148.1"/>
    <property type="molecule type" value="Genomic_DNA"/>
</dbReference>
<reference evidence="1 2" key="1">
    <citation type="journal article" date="2014" name="ISME J.">
        <title>Candidatus Competibacter-lineage genomes retrieved from metagenomes reveal functional metabolic diversity.</title>
        <authorList>
            <person name="McIlroy S.J."/>
            <person name="Albertsen M."/>
            <person name="Andresen E.K."/>
            <person name="Saunders A.M."/>
            <person name="Kristiansen R."/>
            <person name="Stokholm-Bjerregaard M."/>
            <person name="Nielsen K.L."/>
            <person name="Nielsen P.H."/>
        </authorList>
    </citation>
    <scope>NUCLEOTIDE SEQUENCE [LARGE SCALE GENOMIC DNA]</scope>
    <source>
        <strain evidence="1 2">Run_B_J11</strain>
    </source>
</reference>
<comment type="caution">
    <text evidence="1">The sequence shown here is derived from an EMBL/GenBank/DDBJ whole genome shotgun (WGS) entry which is preliminary data.</text>
</comment>
<name>A0A7U7GBD3_9GAMM</name>
<organism evidence="1 2">
    <name type="scientific">Candidatus Contendobacter odensis Run_B_J11</name>
    <dbReference type="NCBI Taxonomy" id="1400861"/>
    <lineage>
        <taxon>Bacteria</taxon>
        <taxon>Pseudomonadati</taxon>
        <taxon>Pseudomonadota</taxon>
        <taxon>Gammaproteobacteria</taxon>
        <taxon>Candidatus Competibacteraceae</taxon>
        <taxon>Candidatus Contendibacter</taxon>
    </lineage>
</organism>
<keyword evidence="2" id="KW-1185">Reference proteome</keyword>
<dbReference type="Proteomes" id="UP000019184">
    <property type="component" value="Unassembled WGS sequence"/>
</dbReference>
<gene>
    <name evidence="1" type="ORF">BN874_210028</name>
</gene>
<protein>
    <submittedName>
        <fullName evidence="1">Uncharacterized protein</fullName>
    </submittedName>
</protein>
<proteinExistence type="predicted"/>
<evidence type="ECO:0000313" key="1">
    <source>
        <dbReference type="EMBL" id="CDH45148.1"/>
    </source>
</evidence>
<accession>A0A7U7GBD3</accession>
<dbReference type="AntiFam" id="ANF00137">
    <property type="entry name" value="Shadow ORF (opposite dnaQ)"/>
</dbReference>